<evidence type="ECO:0000256" key="1">
    <source>
        <dbReference type="SAM" id="Phobius"/>
    </source>
</evidence>
<proteinExistence type="predicted"/>
<name>A0A1B6DDH4_9HEMI</name>
<dbReference type="AlphaFoldDB" id="A0A1B6DDH4"/>
<protein>
    <submittedName>
        <fullName evidence="2">Uncharacterized protein</fullName>
    </submittedName>
</protein>
<organism evidence="2">
    <name type="scientific">Clastoptera arizonana</name>
    <name type="common">Arizona spittle bug</name>
    <dbReference type="NCBI Taxonomy" id="38151"/>
    <lineage>
        <taxon>Eukaryota</taxon>
        <taxon>Metazoa</taxon>
        <taxon>Ecdysozoa</taxon>
        <taxon>Arthropoda</taxon>
        <taxon>Hexapoda</taxon>
        <taxon>Insecta</taxon>
        <taxon>Pterygota</taxon>
        <taxon>Neoptera</taxon>
        <taxon>Paraneoptera</taxon>
        <taxon>Hemiptera</taxon>
        <taxon>Auchenorrhyncha</taxon>
        <taxon>Cercopoidea</taxon>
        <taxon>Clastopteridae</taxon>
        <taxon>Clastoptera</taxon>
    </lineage>
</organism>
<feature type="transmembrane region" description="Helical" evidence="1">
    <location>
        <begin position="6"/>
        <end position="31"/>
    </location>
</feature>
<keyword evidence="1" id="KW-1133">Transmembrane helix</keyword>
<gene>
    <name evidence="2" type="ORF">g.14005</name>
</gene>
<keyword evidence="1" id="KW-0812">Transmembrane</keyword>
<reference evidence="2" key="1">
    <citation type="submission" date="2015-12" db="EMBL/GenBank/DDBJ databases">
        <title>De novo transcriptome assembly of four potential Pierce s Disease insect vectors from Arizona vineyards.</title>
        <authorList>
            <person name="Tassone E.E."/>
        </authorList>
    </citation>
    <scope>NUCLEOTIDE SEQUENCE</scope>
</reference>
<keyword evidence="1" id="KW-0472">Membrane</keyword>
<dbReference type="EMBL" id="GEDC01013554">
    <property type="protein sequence ID" value="JAS23744.1"/>
    <property type="molecule type" value="Transcribed_RNA"/>
</dbReference>
<feature type="non-terminal residue" evidence="2">
    <location>
        <position position="1"/>
    </location>
</feature>
<accession>A0A1B6DDH4</accession>
<evidence type="ECO:0000313" key="2">
    <source>
        <dbReference type="EMBL" id="JAS23744.1"/>
    </source>
</evidence>
<sequence length="102" mass="11104">VLGMPRLAFIILTGVAAMLILGIGLCCYMLCSDKQWNVDKSGFSLVPQKSSFFHDDGKETELFRTPIRGSGIVATPYYDDSDVDNMTTDSEAEATAAMMKPS</sequence>